<evidence type="ECO:0000313" key="2">
    <source>
        <dbReference type="EMBL" id="CAF4403972.1"/>
    </source>
</evidence>
<dbReference type="Proteomes" id="UP000681720">
    <property type="component" value="Unassembled WGS sequence"/>
</dbReference>
<dbReference type="EMBL" id="CAJOBJ010057622">
    <property type="protein sequence ID" value="CAF4403972.1"/>
    <property type="molecule type" value="Genomic_DNA"/>
</dbReference>
<gene>
    <name evidence="2" type="ORF">GIL414_LOCUS30292</name>
</gene>
<evidence type="ECO:0000313" key="3">
    <source>
        <dbReference type="Proteomes" id="UP000681720"/>
    </source>
</evidence>
<evidence type="ECO:0000256" key="1">
    <source>
        <dbReference type="SAM" id="MobiDB-lite"/>
    </source>
</evidence>
<name>A0A8S2VNV9_9BILA</name>
<organism evidence="2 3">
    <name type="scientific">Rotaria magnacalcarata</name>
    <dbReference type="NCBI Taxonomy" id="392030"/>
    <lineage>
        <taxon>Eukaryota</taxon>
        <taxon>Metazoa</taxon>
        <taxon>Spiralia</taxon>
        <taxon>Gnathifera</taxon>
        <taxon>Rotifera</taxon>
        <taxon>Eurotatoria</taxon>
        <taxon>Bdelloidea</taxon>
        <taxon>Philodinida</taxon>
        <taxon>Philodinidae</taxon>
        <taxon>Rotaria</taxon>
    </lineage>
</organism>
<dbReference type="AlphaFoldDB" id="A0A8S2VNV9"/>
<accession>A0A8S2VNV9</accession>
<reference evidence="2" key="1">
    <citation type="submission" date="2021-02" db="EMBL/GenBank/DDBJ databases">
        <authorList>
            <person name="Nowell W R."/>
        </authorList>
    </citation>
    <scope>NUCLEOTIDE SEQUENCE</scope>
</reference>
<feature type="region of interest" description="Disordered" evidence="1">
    <location>
        <begin position="1"/>
        <end position="31"/>
    </location>
</feature>
<comment type="caution">
    <text evidence="2">The sequence shown here is derived from an EMBL/GenBank/DDBJ whole genome shotgun (WGS) entry which is preliminary data.</text>
</comment>
<proteinExistence type="predicted"/>
<feature type="non-terminal residue" evidence="2">
    <location>
        <position position="70"/>
    </location>
</feature>
<protein>
    <submittedName>
        <fullName evidence="2">Uncharacterized protein</fullName>
    </submittedName>
</protein>
<sequence length="70" mass="7611">MPSPPTVVAPLVKSPSANPSQSPPSISTNELGDIKPGTLLAYKKLSSEAQQYEIRYLIVDLPRKKQLASY</sequence>
<feature type="compositionally biased region" description="Low complexity" evidence="1">
    <location>
        <begin position="14"/>
        <end position="27"/>
    </location>
</feature>